<dbReference type="Gene3D" id="1.10.630.10">
    <property type="entry name" value="Cytochrome P450"/>
    <property type="match status" value="1"/>
</dbReference>
<proteinExistence type="predicted"/>
<comment type="cofactor">
    <cofactor evidence="1 8">
        <name>heme</name>
        <dbReference type="ChEBI" id="CHEBI:30413"/>
    </cofactor>
</comment>
<keyword evidence="10" id="KW-1185">Reference proteome</keyword>
<evidence type="ECO:0000256" key="8">
    <source>
        <dbReference type="PIRSR" id="PIRSR602401-1"/>
    </source>
</evidence>
<comment type="pathway">
    <text evidence="2">Secondary metabolite biosynthesis.</text>
</comment>
<dbReference type="GO" id="GO:0005506">
    <property type="term" value="F:iron ion binding"/>
    <property type="evidence" value="ECO:0007669"/>
    <property type="project" value="InterPro"/>
</dbReference>
<dbReference type="GO" id="GO:0016705">
    <property type="term" value="F:oxidoreductase activity, acting on paired donors, with incorporation or reduction of molecular oxygen"/>
    <property type="evidence" value="ECO:0007669"/>
    <property type="project" value="InterPro"/>
</dbReference>
<evidence type="ECO:0000313" key="9">
    <source>
        <dbReference type="EMBL" id="KAH6892917.1"/>
    </source>
</evidence>
<dbReference type="Proteomes" id="UP000777438">
    <property type="component" value="Unassembled WGS sequence"/>
</dbReference>
<dbReference type="InterPro" id="IPR001128">
    <property type="entry name" value="Cyt_P450"/>
</dbReference>
<sequence length="514" mass="59336">MLFGHLLVVFQFYRDWASDANFIQTFGYYMSKYWKKFFPDQDRCPPVVYVDVWPISKPMAFSMEAYVSNQMEIRNSLPKSPMQGEFLRPISDGKDLNCMHGEEWRMWRSRFNPGFSQTNIRAWIPAILEEAEAFANVLRNLCGGSGGWGRVFPFEKICADLAFDVTGRVVLDTRLYSQSPHPAPFSVAYREQLERMEITLSPRKLLWRSTPIFKLLVQRKRNQLFQILHPLIMDNISCVSEAPRTIVRAAVDALNCETVDKGGDPSRIPDGTFIKHVFYQLMIFFFGGDDAISLTIPRIFKQLQLHPECLDKLRQEHDTFLGSDPGLARDKILEAPYILDSLQYTLAVIKETLRLDPATITIREGQPDFAFQIVGSDIPWPTNGFDLFDSSITIHRDAANFPQPLEFIPERYLVSEDHVLHPGRNLWRAFQLGPRRCIGQEQAIVVLKLVLVLVARNFDIEMAWEEWDRLREEQGVKVQRQLVEGQRMYTTGKATSHNKDGAPVRVRIRDQSKE</sequence>
<comment type="caution">
    <text evidence="9">The sequence shown here is derived from an EMBL/GenBank/DDBJ whole genome shotgun (WGS) entry which is preliminary data.</text>
</comment>
<dbReference type="InterPro" id="IPR036396">
    <property type="entry name" value="Cyt_P450_sf"/>
</dbReference>
<dbReference type="PRINTS" id="PR00463">
    <property type="entry name" value="EP450I"/>
</dbReference>
<evidence type="ECO:0000256" key="5">
    <source>
        <dbReference type="ARBA" id="ARBA00023002"/>
    </source>
</evidence>
<dbReference type="Pfam" id="PF00067">
    <property type="entry name" value="p450"/>
    <property type="match status" value="1"/>
</dbReference>
<organism evidence="9 10">
    <name type="scientific">Thelonectria olida</name>
    <dbReference type="NCBI Taxonomy" id="1576542"/>
    <lineage>
        <taxon>Eukaryota</taxon>
        <taxon>Fungi</taxon>
        <taxon>Dikarya</taxon>
        <taxon>Ascomycota</taxon>
        <taxon>Pezizomycotina</taxon>
        <taxon>Sordariomycetes</taxon>
        <taxon>Hypocreomycetidae</taxon>
        <taxon>Hypocreales</taxon>
        <taxon>Nectriaceae</taxon>
        <taxon>Thelonectria</taxon>
    </lineage>
</organism>
<evidence type="ECO:0000256" key="3">
    <source>
        <dbReference type="ARBA" id="ARBA00022617"/>
    </source>
</evidence>
<dbReference type="PANTHER" id="PTHR24305:SF107">
    <property type="entry name" value="P450, PUTATIVE (EUROFUNG)-RELATED"/>
    <property type="match status" value="1"/>
</dbReference>
<keyword evidence="3 8" id="KW-0349">Heme</keyword>
<keyword evidence="4 8" id="KW-0479">Metal-binding</keyword>
<evidence type="ECO:0000256" key="4">
    <source>
        <dbReference type="ARBA" id="ARBA00022723"/>
    </source>
</evidence>
<name>A0A9P8W835_9HYPO</name>
<dbReference type="OrthoDB" id="10029320at2759"/>
<keyword evidence="5" id="KW-0560">Oxidoreductase</keyword>
<gene>
    <name evidence="9" type="ORF">B0T10DRAFT_400012</name>
</gene>
<dbReference type="PANTHER" id="PTHR24305">
    <property type="entry name" value="CYTOCHROME P450"/>
    <property type="match status" value="1"/>
</dbReference>
<keyword evidence="6 8" id="KW-0408">Iron</keyword>
<reference evidence="9 10" key="1">
    <citation type="journal article" date="2021" name="Nat. Commun.">
        <title>Genetic determinants of endophytism in the Arabidopsis root mycobiome.</title>
        <authorList>
            <person name="Mesny F."/>
            <person name="Miyauchi S."/>
            <person name="Thiergart T."/>
            <person name="Pickel B."/>
            <person name="Atanasova L."/>
            <person name="Karlsson M."/>
            <person name="Huettel B."/>
            <person name="Barry K.W."/>
            <person name="Haridas S."/>
            <person name="Chen C."/>
            <person name="Bauer D."/>
            <person name="Andreopoulos W."/>
            <person name="Pangilinan J."/>
            <person name="LaButti K."/>
            <person name="Riley R."/>
            <person name="Lipzen A."/>
            <person name="Clum A."/>
            <person name="Drula E."/>
            <person name="Henrissat B."/>
            <person name="Kohler A."/>
            <person name="Grigoriev I.V."/>
            <person name="Martin F.M."/>
            <person name="Hacquard S."/>
        </authorList>
    </citation>
    <scope>NUCLEOTIDE SEQUENCE [LARGE SCALE GENOMIC DNA]</scope>
    <source>
        <strain evidence="9 10">MPI-CAGE-CH-0241</strain>
    </source>
</reference>
<evidence type="ECO:0000256" key="6">
    <source>
        <dbReference type="ARBA" id="ARBA00023004"/>
    </source>
</evidence>
<dbReference type="SUPFAM" id="SSF48264">
    <property type="entry name" value="Cytochrome P450"/>
    <property type="match status" value="1"/>
</dbReference>
<dbReference type="GO" id="GO:0020037">
    <property type="term" value="F:heme binding"/>
    <property type="evidence" value="ECO:0007669"/>
    <property type="project" value="InterPro"/>
</dbReference>
<keyword evidence="7" id="KW-0503">Monooxygenase</keyword>
<evidence type="ECO:0000256" key="7">
    <source>
        <dbReference type="ARBA" id="ARBA00023033"/>
    </source>
</evidence>
<feature type="binding site" description="axial binding residue" evidence="8">
    <location>
        <position position="437"/>
    </location>
    <ligand>
        <name>heme</name>
        <dbReference type="ChEBI" id="CHEBI:30413"/>
    </ligand>
    <ligandPart>
        <name>Fe</name>
        <dbReference type="ChEBI" id="CHEBI:18248"/>
    </ligandPart>
</feature>
<protein>
    <submittedName>
        <fullName evidence="9">Cytochrome P450</fullName>
    </submittedName>
</protein>
<dbReference type="InterPro" id="IPR050121">
    <property type="entry name" value="Cytochrome_P450_monoxygenase"/>
</dbReference>
<accession>A0A9P8W835</accession>
<dbReference type="GO" id="GO:0004497">
    <property type="term" value="F:monooxygenase activity"/>
    <property type="evidence" value="ECO:0007669"/>
    <property type="project" value="UniProtKB-KW"/>
</dbReference>
<evidence type="ECO:0000313" key="10">
    <source>
        <dbReference type="Proteomes" id="UP000777438"/>
    </source>
</evidence>
<evidence type="ECO:0000256" key="1">
    <source>
        <dbReference type="ARBA" id="ARBA00001971"/>
    </source>
</evidence>
<dbReference type="PRINTS" id="PR00385">
    <property type="entry name" value="P450"/>
</dbReference>
<dbReference type="InterPro" id="IPR002401">
    <property type="entry name" value="Cyt_P450_E_grp-I"/>
</dbReference>
<dbReference type="AlphaFoldDB" id="A0A9P8W835"/>
<dbReference type="EMBL" id="JAGPYM010000006">
    <property type="protein sequence ID" value="KAH6892917.1"/>
    <property type="molecule type" value="Genomic_DNA"/>
</dbReference>
<evidence type="ECO:0000256" key="2">
    <source>
        <dbReference type="ARBA" id="ARBA00005179"/>
    </source>
</evidence>